<gene>
    <name evidence="2" type="ORF">FE263_19305</name>
</gene>
<dbReference type="EMBL" id="VCDI01000009">
    <property type="protein sequence ID" value="TLU71000.1"/>
    <property type="molecule type" value="Genomic_DNA"/>
</dbReference>
<dbReference type="Proteomes" id="UP000305654">
    <property type="component" value="Unassembled WGS sequence"/>
</dbReference>
<sequence length="270" mass="29066">MKIRAMFEPPGPADPRCNSAQAFGLPLALRRSMIEPDAVMNATATGTFFTPAQRRTVAAAMARIIPSDATPGAAEAGTIDFLERYLSGTGFVYARPDGSGFETLTGRSEQAWRSRIETMRAKYVEGIAGLDARSRRSHGGVFADLEPGQQDEVLRAVERRDGLPDSTLSPAYAIGGPSASGPALQQTSTEVDLDFFALLVAHTRQGFYADPIYGGNRDHVGWRVIGFPGPASLAEVHAGRYSTLDWFADGHTDPSPEKREAHRGVDGRNS</sequence>
<proteinExistence type="predicted"/>
<evidence type="ECO:0000313" key="2">
    <source>
        <dbReference type="EMBL" id="TLU71000.1"/>
    </source>
</evidence>
<dbReference type="OrthoDB" id="8400810at2"/>
<comment type="caution">
    <text evidence="2">The sequence shown here is derived from an EMBL/GenBank/DDBJ whole genome shotgun (WGS) entry which is preliminary data.</text>
</comment>
<protein>
    <submittedName>
        <fullName evidence="2">Gluconate 2-dehydrogenase subunit 3 family protein</fullName>
    </submittedName>
</protein>
<feature type="region of interest" description="Disordered" evidence="1">
    <location>
        <begin position="247"/>
        <end position="270"/>
    </location>
</feature>
<dbReference type="Pfam" id="PF13618">
    <property type="entry name" value="Gluconate_2-dh3"/>
    <property type="match status" value="1"/>
</dbReference>
<evidence type="ECO:0000313" key="3">
    <source>
        <dbReference type="Proteomes" id="UP000305654"/>
    </source>
</evidence>
<organism evidence="2 3">
    <name type="scientific">Lichenicoccus roseus</name>
    <dbReference type="NCBI Taxonomy" id="2683649"/>
    <lineage>
        <taxon>Bacteria</taxon>
        <taxon>Pseudomonadati</taxon>
        <taxon>Pseudomonadota</taxon>
        <taxon>Alphaproteobacteria</taxon>
        <taxon>Acetobacterales</taxon>
        <taxon>Acetobacteraceae</taxon>
        <taxon>Lichenicoccus</taxon>
    </lineage>
</organism>
<feature type="compositionally biased region" description="Basic and acidic residues" evidence="1">
    <location>
        <begin position="248"/>
        <end position="270"/>
    </location>
</feature>
<dbReference type="AlphaFoldDB" id="A0A5R9IZY5"/>
<accession>A0A5R9IZY5</accession>
<reference evidence="2 3" key="1">
    <citation type="submission" date="2019-05" db="EMBL/GenBank/DDBJ databases">
        <authorList>
            <person name="Pankratov T."/>
            <person name="Grouzdev D."/>
        </authorList>
    </citation>
    <scope>NUCLEOTIDE SEQUENCE [LARGE SCALE GENOMIC DNA]</scope>
    <source>
        <strain evidence="2 3">KEBCLARHB70R</strain>
    </source>
</reference>
<name>A0A5R9IZY5_9PROT</name>
<evidence type="ECO:0000256" key="1">
    <source>
        <dbReference type="SAM" id="MobiDB-lite"/>
    </source>
</evidence>
<dbReference type="InterPro" id="IPR027056">
    <property type="entry name" value="Gluconate_2DH_su3"/>
</dbReference>
<keyword evidence="3" id="KW-1185">Reference proteome</keyword>